<comment type="caution">
    <text evidence="1">The sequence shown here is derived from an EMBL/GenBank/DDBJ whole genome shotgun (WGS) entry which is preliminary data.</text>
</comment>
<accession>A0A2I1H3S4</accession>
<dbReference type="Proteomes" id="UP000234323">
    <property type="component" value="Unassembled WGS sequence"/>
</dbReference>
<dbReference type="AlphaFoldDB" id="A0A2I1H3S4"/>
<organism evidence="1 2">
    <name type="scientific">Rhizophagus irregularis</name>
    <dbReference type="NCBI Taxonomy" id="588596"/>
    <lineage>
        <taxon>Eukaryota</taxon>
        <taxon>Fungi</taxon>
        <taxon>Fungi incertae sedis</taxon>
        <taxon>Mucoromycota</taxon>
        <taxon>Glomeromycotina</taxon>
        <taxon>Glomeromycetes</taxon>
        <taxon>Glomerales</taxon>
        <taxon>Glomeraceae</taxon>
        <taxon>Rhizophagus</taxon>
    </lineage>
</organism>
<protein>
    <submittedName>
        <fullName evidence="1">Uncharacterized protein</fullName>
    </submittedName>
</protein>
<gene>
    <name evidence="1" type="ORF">RhiirA4_409113</name>
</gene>
<evidence type="ECO:0000313" key="2">
    <source>
        <dbReference type="Proteomes" id="UP000234323"/>
    </source>
</evidence>
<dbReference type="EMBL" id="LLXI01001407">
    <property type="protein sequence ID" value="PKY53525.1"/>
    <property type="molecule type" value="Genomic_DNA"/>
</dbReference>
<proteinExistence type="predicted"/>
<name>A0A2I1H3S4_9GLOM</name>
<sequence>MMVSINCLLIRKTSFVDTFAVNVTEESDILDLVYEEINDTKFNYKDIDLWKVDTAYDE</sequence>
<keyword evidence="2" id="KW-1185">Reference proteome</keyword>
<reference evidence="1 2" key="1">
    <citation type="submission" date="2015-10" db="EMBL/GenBank/DDBJ databases">
        <title>Genome analyses suggest a sexual origin of heterokaryosis in a supposedly ancient asexual fungus.</title>
        <authorList>
            <person name="Ropars J."/>
            <person name="Sedzielewska K."/>
            <person name="Noel J."/>
            <person name="Charron P."/>
            <person name="Farinelli L."/>
            <person name="Marton T."/>
            <person name="Kruger M."/>
            <person name="Pelin A."/>
            <person name="Brachmann A."/>
            <person name="Corradi N."/>
        </authorList>
    </citation>
    <scope>NUCLEOTIDE SEQUENCE [LARGE SCALE GENOMIC DNA]</scope>
    <source>
        <strain evidence="1 2">A4</strain>
    </source>
</reference>
<evidence type="ECO:0000313" key="1">
    <source>
        <dbReference type="EMBL" id="PKY53525.1"/>
    </source>
</evidence>